<dbReference type="GO" id="GO:0005524">
    <property type="term" value="F:ATP binding"/>
    <property type="evidence" value="ECO:0007669"/>
    <property type="project" value="InterPro"/>
</dbReference>
<accession>A0A094QCS6</accession>
<dbReference type="Gene3D" id="3.40.50.300">
    <property type="entry name" value="P-loop containing nucleotide triphosphate hydrolases"/>
    <property type="match status" value="1"/>
</dbReference>
<name>A0A094QCS6_9ZZZZ</name>
<dbReference type="Pfam" id="PF00005">
    <property type="entry name" value="ABC_tran"/>
    <property type="match status" value="1"/>
</dbReference>
<keyword evidence="3" id="KW-1003">Cell membrane</keyword>
<dbReference type="InterPro" id="IPR003439">
    <property type="entry name" value="ABC_transporter-like_ATP-bd"/>
</dbReference>
<evidence type="ECO:0000256" key="4">
    <source>
        <dbReference type="ARBA" id="ARBA00022519"/>
    </source>
</evidence>
<dbReference type="InterPro" id="IPR050388">
    <property type="entry name" value="ABC_Ni/Peptide_Import"/>
</dbReference>
<keyword evidence="2" id="KW-0813">Transport</keyword>
<comment type="caution">
    <text evidence="8">The sequence shown here is derived from an EMBL/GenBank/DDBJ whole genome shotgun (WGS) entry which is preliminary data.</text>
</comment>
<keyword evidence="5" id="KW-1278">Translocase</keyword>
<dbReference type="PANTHER" id="PTHR43297">
    <property type="entry name" value="OLIGOPEPTIDE TRANSPORT ATP-BINDING PROTEIN APPD"/>
    <property type="match status" value="1"/>
</dbReference>
<dbReference type="InterPro" id="IPR027417">
    <property type="entry name" value="P-loop_NTPase"/>
</dbReference>
<evidence type="ECO:0000256" key="6">
    <source>
        <dbReference type="ARBA" id="ARBA00023136"/>
    </source>
</evidence>
<proteinExistence type="predicted"/>
<comment type="subcellular location">
    <subcellularLocation>
        <location evidence="1">Membrane</location>
    </subcellularLocation>
</comment>
<feature type="domain" description="ABC transporter" evidence="7">
    <location>
        <begin position="29"/>
        <end position="103"/>
    </location>
</feature>
<reference evidence="8" key="1">
    <citation type="submission" date="2014-06" db="EMBL/GenBank/DDBJ databases">
        <title>Key roles for freshwater Actinobacteria revealed by deep metagenomic sequencing.</title>
        <authorList>
            <person name="Ghai R."/>
            <person name="Mizuno C.M."/>
            <person name="Picazo A."/>
            <person name="Camacho A."/>
            <person name="Rodriguez-Valera F."/>
        </authorList>
    </citation>
    <scope>NUCLEOTIDE SEQUENCE</scope>
</reference>
<keyword evidence="4" id="KW-0997">Cell inner membrane</keyword>
<keyword evidence="6" id="KW-0472">Membrane</keyword>
<gene>
    <name evidence="8" type="ORF">GM51_21910</name>
</gene>
<feature type="non-terminal residue" evidence="8">
    <location>
        <position position="104"/>
    </location>
</feature>
<sequence length="104" mass="11337">MTSDVKLLDINNVAIGIERRKRETLVLVREANFDVNYGEMVGIVGESGSGKTMICRAIIGTLDRRGASVIGGEVLFEGLDLRTINEAKWKSLRGKVIGYVPQSA</sequence>
<dbReference type="EMBL" id="JNSL01000223">
    <property type="protein sequence ID" value="KGA12106.1"/>
    <property type="molecule type" value="Genomic_DNA"/>
</dbReference>
<evidence type="ECO:0000259" key="7">
    <source>
        <dbReference type="Pfam" id="PF00005"/>
    </source>
</evidence>
<evidence type="ECO:0000313" key="8">
    <source>
        <dbReference type="EMBL" id="KGA12106.1"/>
    </source>
</evidence>
<protein>
    <recommendedName>
        <fullName evidence="7">ABC transporter domain-containing protein</fullName>
    </recommendedName>
</protein>
<evidence type="ECO:0000256" key="2">
    <source>
        <dbReference type="ARBA" id="ARBA00022448"/>
    </source>
</evidence>
<dbReference type="GO" id="GO:0016887">
    <property type="term" value="F:ATP hydrolysis activity"/>
    <property type="evidence" value="ECO:0007669"/>
    <property type="project" value="InterPro"/>
</dbReference>
<dbReference type="SUPFAM" id="SSF52540">
    <property type="entry name" value="P-loop containing nucleoside triphosphate hydrolases"/>
    <property type="match status" value="1"/>
</dbReference>
<dbReference type="GO" id="GO:0016020">
    <property type="term" value="C:membrane"/>
    <property type="evidence" value="ECO:0007669"/>
    <property type="project" value="UniProtKB-SubCell"/>
</dbReference>
<evidence type="ECO:0000256" key="5">
    <source>
        <dbReference type="ARBA" id="ARBA00022967"/>
    </source>
</evidence>
<evidence type="ECO:0000256" key="1">
    <source>
        <dbReference type="ARBA" id="ARBA00004370"/>
    </source>
</evidence>
<organism evidence="8">
    <name type="scientific">freshwater metagenome</name>
    <dbReference type="NCBI Taxonomy" id="449393"/>
    <lineage>
        <taxon>unclassified sequences</taxon>
        <taxon>metagenomes</taxon>
        <taxon>ecological metagenomes</taxon>
    </lineage>
</organism>
<evidence type="ECO:0000256" key="3">
    <source>
        <dbReference type="ARBA" id="ARBA00022475"/>
    </source>
</evidence>
<dbReference type="PANTHER" id="PTHR43297:SF14">
    <property type="entry name" value="ATPASE AAA-TYPE CORE DOMAIN-CONTAINING PROTEIN"/>
    <property type="match status" value="1"/>
</dbReference>
<dbReference type="AlphaFoldDB" id="A0A094QCS6"/>